<keyword evidence="4" id="KW-1185">Reference proteome</keyword>
<dbReference type="RefSeq" id="WP_290357934.1">
    <property type="nucleotide sequence ID" value="NZ_JAUHHC010000001.1"/>
</dbReference>
<gene>
    <name evidence="3" type="ORF">QWJ38_04995</name>
</gene>
<dbReference type="Pfam" id="PF07885">
    <property type="entry name" value="Ion_trans_2"/>
    <property type="match status" value="1"/>
</dbReference>
<dbReference type="Proteomes" id="UP001228044">
    <property type="component" value="Unassembled WGS sequence"/>
</dbReference>
<accession>A0ABT8DTE2</accession>
<keyword evidence="1" id="KW-0472">Membrane</keyword>
<feature type="transmembrane region" description="Helical" evidence="1">
    <location>
        <begin position="50"/>
        <end position="75"/>
    </location>
</feature>
<feature type="transmembrane region" description="Helical" evidence="1">
    <location>
        <begin position="114"/>
        <end position="132"/>
    </location>
</feature>
<proteinExistence type="predicted"/>
<dbReference type="EMBL" id="JAUHHC010000001">
    <property type="protein sequence ID" value="MDN3919637.1"/>
    <property type="molecule type" value="Genomic_DNA"/>
</dbReference>
<sequence length="146" mass="16475">MLRNLLFGLPTMLLCLFLQAAFSFWCVRYFTRRSHRLGAGDSAFQQLRPLLAVMVVLMLGNFLQITLWGLLFMLLGEFKELYEAVYHSAVNFSSLGYGDVVMSTRWKLLGPLEAANGVLMFGMTSAALMTILQQLIRVQFPGDVAR</sequence>
<dbReference type="InterPro" id="IPR013099">
    <property type="entry name" value="K_chnl_dom"/>
</dbReference>
<evidence type="ECO:0000313" key="4">
    <source>
        <dbReference type="Proteomes" id="UP001228044"/>
    </source>
</evidence>
<keyword evidence="1" id="KW-0812">Transmembrane</keyword>
<keyword evidence="1" id="KW-1133">Transmembrane helix</keyword>
<evidence type="ECO:0000259" key="2">
    <source>
        <dbReference type="Pfam" id="PF07885"/>
    </source>
</evidence>
<comment type="caution">
    <text evidence="3">The sequence shown here is derived from an EMBL/GenBank/DDBJ whole genome shotgun (WGS) entry which is preliminary data.</text>
</comment>
<dbReference type="Gene3D" id="1.10.287.70">
    <property type="match status" value="1"/>
</dbReference>
<dbReference type="SUPFAM" id="SSF81324">
    <property type="entry name" value="Voltage-gated potassium channels"/>
    <property type="match status" value="1"/>
</dbReference>
<reference evidence="3 4" key="1">
    <citation type="submission" date="2023-06" db="EMBL/GenBank/DDBJ databases">
        <title>Pelomonas sp. PFR6 16S ribosomal RNA gene Genome sequencing and assembly.</title>
        <authorList>
            <person name="Woo H."/>
        </authorList>
    </citation>
    <scope>NUCLEOTIDE SEQUENCE [LARGE SCALE GENOMIC DNA]</scope>
    <source>
        <strain evidence="3 4">PFR6</strain>
    </source>
</reference>
<organism evidence="3 4">
    <name type="scientific">Roseateles violae</name>
    <dbReference type="NCBI Taxonomy" id="3058042"/>
    <lineage>
        <taxon>Bacteria</taxon>
        <taxon>Pseudomonadati</taxon>
        <taxon>Pseudomonadota</taxon>
        <taxon>Betaproteobacteria</taxon>
        <taxon>Burkholderiales</taxon>
        <taxon>Sphaerotilaceae</taxon>
        <taxon>Roseateles</taxon>
    </lineage>
</organism>
<feature type="transmembrane region" description="Helical" evidence="1">
    <location>
        <begin position="6"/>
        <end position="30"/>
    </location>
</feature>
<protein>
    <submittedName>
        <fullName evidence="3">Ion channel</fullName>
    </submittedName>
</protein>
<feature type="domain" description="Potassium channel" evidence="2">
    <location>
        <begin position="67"/>
        <end position="133"/>
    </location>
</feature>
<evidence type="ECO:0000313" key="3">
    <source>
        <dbReference type="EMBL" id="MDN3919637.1"/>
    </source>
</evidence>
<evidence type="ECO:0000256" key="1">
    <source>
        <dbReference type="SAM" id="Phobius"/>
    </source>
</evidence>
<name>A0ABT8DTE2_9BURK</name>